<evidence type="ECO:0000313" key="2">
    <source>
        <dbReference type="EMBL" id="MBU3843670.1"/>
    </source>
</evidence>
<dbReference type="Proteomes" id="UP000733611">
    <property type="component" value="Unassembled WGS sequence"/>
</dbReference>
<reference evidence="2" key="1">
    <citation type="journal article" date="2021" name="PeerJ">
        <title>Extensive microbial diversity within the chicken gut microbiome revealed by metagenomics and culture.</title>
        <authorList>
            <person name="Gilroy R."/>
            <person name="Ravi A."/>
            <person name="Getino M."/>
            <person name="Pursley I."/>
            <person name="Horton D.L."/>
            <person name="Alikhan N.F."/>
            <person name="Baker D."/>
            <person name="Gharbi K."/>
            <person name="Hall N."/>
            <person name="Watson M."/>
            <person name="Adriaenssens E.M."/>
            <person name="Foster-Nyarko E."/>
            <person name="Jarju S."/>
            <person name="Secka A."/>
            <person name="Antonio M."/>
            <person name="Oren A."/>
            <person name="Chaudhuri R.R."/>
            <person name="La Ragione R."/>
            <person name="Hildebrand F."/>
            <person name="Pallen M.J."/>
        </authorList>
    </citation>
    <scope>NUCLEOTIDE SEQUENCE</scope>
    <source>
        <strain evidence="2">378</strain>
    </source>
</reference>
<accession>A0A948WXC1</accession>
<name>A0A948WXC1_9GAMM</name>
<dbReference type="AlphaFoldDB" id="A0A948WXC1"/>
<organism evidence="2 3">
    <name type="scientific">Candidatus Anaerobiospirillum pullicola</name>
    <dbReference type="NCBI Taxonomy" id="2838451"/>
    <lineage>
        <taxon>Bacteria</taxon>
        <taxon>Pseudomonadati</taxon>
        <taxon>Pseudomonadota</taxon>
        <taxon>Gammaproteobacteria</taxon>
        <taxon>Aeromonadales</taxon>
        <taxon>Succinivibrionaceae</taxon>
        <taxon>Anaerobiospirillum</taxon>
    </lineage>
</organism>
<comment type="caution">
    <text evidence="2">The sequence shown here is derived from an EMBL/GenBank/DDBJ whole genome shotgun (WGS) entry which is preliminary data.</text>
</comment>
<feature type="compositionally biased region" description="Basic residues" evidence="1">
    <location>
        <begin position="1"/>
        <end position="16"/>
    </location>
</feature>
<feature type="compositionally biased region" description="Low complexity" evidence="1">
    <location>
        <begin position="17"/>
        <end position="30"/>
    </location>
</feature>
<dbReference type="EMBL" id="JAHLFE010000041">
    <property type="protein sequence ID" value="MBU3843670.1"/>
    <property type="molecule type" value="Genomic_DNA"/>
</dbReference>
<sequence>MARKTAKATKAMKNKQRTTTNQTKATSAQATTTAALADNAATQEQKALAGATATGTVSREELAKVFTTESVELQAGSDVFLRLSLGFKGYSQFQNAFLAKLEHEPEVAALFSVLMGKHYENLKERQWQVSGNNKFVDFDWSTCVLLYLIQYFRGFPNIRSWAGILNNIEQRTHLQVILPQFLPVFQVGSYDQLFFQWFDFNEMRIKGPYVGGNSFEEAQQTLGKLFADLQMIQPWIRGNRFLYKCGLPPLVRSEQQLELKQPRMSAFFFNLQALDEARKKLTSINVYDLGYQRDIWLEFRSACNLYDACKRLLLSFKRAGVDLNNTLLITSDESGKCVEKFTQVVTEFGAHYLMISAAPKGVRNPLAPQTWAKSFHYADCKCVCQILRDDQRQQLTLVEQKKLSELRKLEGEEPHVWVSSLDPEVGDNRQQLICAYELLMLNYIKMNVEVALPPSCSVEQLVGIEQAVVKVTGIEAIKQAFNNFVWQQLLAEGKVKKAKMDEAKLKTKFADLAFFLHYFALFSQPALKLMPQYLEQNLAGDFANRAESEE</sequence>
<protein>
    <submittedName>
        <fullName evidence="2">Uncharacterized protein</fullName>
    </submittedName>
</protein>
<evidence type="ECO:0000256" key="1">
    <source>
        <dbReference type="SAM" id="MobiDB-lite"/>
    </source>
</evidence>
<feature type="region of interest" description="Disordered" evidence="1">
    <location>
        <begin position="1"/>
        <end position="30"/>
    </location>
</feature>
<evidence type="ECO:0000313" key="3">
    <source>
        <dbReference type="Proteomes" id="UP000733611"/>
    </source>
</evidence>
<gene>
    <name evidence="2" type="ORF">H9847_02190</name>
</gene>
<proteinExistence type="predicted"/>
<reference evidence="2" key="2">
    <citation type="submission" date="2021-04" db="EMBL/GenBank/DDBJ databases">
        <authorList>
            <person name="Gilroy R."/>
        </authorList>
    </citation>
    <scope>NUCLEOTIDE SEQUENCE</scope>
    <source>
        <strain evidence="2">378</strain>
    </source>
</reference>